<feature type="coiled-coil region" evidence="1">
    <location>
        <begin position="80"/>
        <end position="186"/>
    </location>
</feature>
<evidence type="ECO:0000256" key="2">
    <source>
        <dbReference type="SAM" id="MobiDB-lite"/>
    </source>
</evidence>
<keyword evidence="1" id="KW-0175">Coiled coil</keyword>
<gene>
    <name evidence="3" type="ORF">COX28_00785</name>
</gene>
<evidence type="ECO:0000313" key="4">
    <source>
        <dbReference type="Proteomes" id="UP000231235"/>
    </source>
</evidence>
<feature type="coiled-coil region" evidence="1">
    <location>
        <begin position="246"/>
        <end position="294"/>
    </location>
</feature>
<comment type="caution">
    <text evidence="3">The sequence shown here is derived from an EMBL/GenBank/DDBJ whole genome shotgun (WGS) entry which is preliminary data.</text>
</comment>
<protein>
    <submittedName>
        <fullName evidence="3">Uncharacterized protein</fullName>
    </submittedName>
</protein>
<proteinExistence type="predicted"/>
<reference evidence="3 4" key="1">
    <citation type="submission" date="2017-09" db="EMBL/GenBank/DDBJ databases">
        <title>Depth-based differentiation of microbial function through sediment-hosted aquifers and enrichment of novel symbionts in the deep terrestrial subsurface.</title>
        <authorList>
            <person name="Probst A.J."/>
            <person name="Ladd B."/>
            <person name="Jarett J.K."/>
            <person name="Geller-Mcgrath D.E."/>
            <person name="Sieber C.M."/>
            <person name="Emerson J.B."/>
            <person name="Anantharaman K."/>
            <person name="Thomas B.C."/>
            <person name="Malmstrom R."/>
            <person name="Stieglmeier M."/>
            <person name="Klingl A."/>
            <person name="Woyke T."/>
            <person name="Ryan C.M."/>
            <person name="Banfield J.F."/>
        </authorList>
    </citation>
    <scope>NUCLEOTIDE SEQUENCE [LARGE SCALE GENOMIC DNA]</scope>
    <source>
        <strain evidence="3">CG23_combo_of_CG06-09_8_20_14_all_39_39</strain>
    </source>
</reference>
<evidence type="ECO:0000256" key="1">
    <source>
        <dbReference type="SAM" id="Coils"/>
    </source>
</evidence>
<name>A0A2G9Z9V0_9BACT</name>
<evidence type="ECO:0000313" key="3">
    <source>
        <dbReference type="EMBL" id="PIP29128.1"/>
    </source>
</evidence>
<sequence>MPGKETFNKVEPTSKEKIESPIPASSEINPEVEKKMTDKTKETAETLTPESRRFLGGLYEKIKSSDIVKNIVDRHEVHKNNKLENRANAKIGELERKKAMEIKGVQDIKNAQKESQGSSKKIEEIYKSMGKEMEQAEKDKFKSEIETHQKLIDEREGGAQRIECKITDATDKLEDYKNKAEAARGHLAGRLTAKMETNNQALQEFDGQRSEINKNINDNQTQIKELDKYEAGFKNLLSEGVQGAAAEIAKKNLAEIKAKKAEHIKNVKNLESNQNKIDKKIDGLKEKNNKLQEQHDKIYPAKEKTTQKQAGEKPENYKIDQGKVTLNFGGGKEMFLDSKGNITTIGSDGAQSTLALDKITNEALAKFKAVSSEELESVGIPPEIIERIQNIKPEAGEKKEFIAGNLVAEWNKYVKIFKLSELQVSLDKNSDPGQEFGDKTLAKEFLLNLIAKKAKVSKDKLKSPITSKVINFFNKQTA</sequence>
<accession>A0A2G9Z9V0</accession>
<organism evidence="3 4">
    <name type="scientific">Candidatus Kuenenbacteria bacterium CG23_combo_of_CG06-09_8_20_14_all_39_39</name>
    <dbReference type="NCBI Taxonomy" id="1974623"/>
    <lineage>
        <taxon>Bacteria</taxon>
        <taxon>Candidatus Kueneniibacteriota</taxon>
    </lineage>
</organism>
<feature type="region of interest" description="Disordered" evidence="2">
    <location>
        <begin position="1"/>
        <end position="48"/>
    </location>
</feature>
<dbReference type="AlphaFoldDB" id="A0A2G9Z9V0"/>
<dbReference type="Proteomes" id="UP000231235">
    <property type="component" value="Unassembled WGS sequence"/>
</dbReference>
<feature type="compositionally biased region" description="Basic and acidic residues" evidence="2">
    <location>
        <begin position="31"/>
        <end position="44"/>
    </location>
</feature>
<feature type="compositionally biased region" description="Basic and acidic residues" evidence="2">
    <location>
        <begin position="1"/>
        <end position="19"/>
    </location>
</feature>
<dbReference type="EMBL" id="PCRX01000014">
    <property type="protein sequence ID" value="PIP29128.1"/>
    <property type="molecule type" value="Genomic_DNA"/>
</dbReference>